<dbReference type="AlphaFoldDB" id="A0AAD8I674"/>
<organism evidence="1 2">
    <name type="scientific">Heracleum sosnowskyi</name>
    <dbReference type="NCBI Taxonomy" id="360622"/>
    <lineage>
        <taxon>Eukaryota</taxon>
        <taxon>Viridiplantae</taxon>
        <taxon>Streptophyta</taxon>
        <taxon>Embryophyta</taxon>
        <taxon>Tracheophyta</taxon>
        <taxon>Spermatophyta</taxon>
        <taxon>Magnoliopsida</taxon>
        <taxon>eudicotyledons</taxon>
        <taxon>Gunneridae</taxon>
        <taxon>Pentapetalae</taxon>
        <taxon>asterids</taxon>
        <taxon>campanulids</taxon>
        <taxon>Apiales</taxon>
        <taxon>Apiaceae</taxon>
        <taxon>Apioideae</taxon>
        <taxon>apioid superclade</taxon>
        <taxon>Tordylieae</taxon>
        <taxon>Tordyliinae</taxon>
        <taxon>Heracleum</taxon>
    </lineage>
</organism>
<evidence type="ECO:0000313" key="2">
    <source>
        <dbReference type="Proteomes" id="UP001237642"/>
    </source>
</evidence>
<evidence type="ECO:0000313" key="1">
    <source>
        <dbReference type="EMBL" id="KAK1379301.1"/>
    </source>
</evidence>
<dbReference type="EMBL" id="JAUIZM010000006">
    <property type="protein sequence ID" value="KAK1379301.1"/>
    <property type="molecule type" value="Genomic_DNA"/>
</dbReference>
<reference evidence="1" key="2">
    <citation type="submission" date="2023-05" db="EMBL/GenBank/DDBJ databases">
        <authorList>
            <person name="Schelkunov M.I."/>
        </authorList>
    </citation>
    <scope>NUCLEOTIDE SEQUENCE</scope>
    <source>
        <strain evidence="1">Hsosn_3</strain>
        <tissue evidence="1">Leaf</tissue>
    </source>
</reference>
<comment type="caution">
    <text evidence="1">The sequence shown here is derived from an EMBL/GenBank/DDBJ whole genome shotgun (WGS) entry which is preliminary data.</text>
</comment>
<sequence>MGFGTPSGSALLNHLRGCNELLSGIPNISLVENQTIKSGINTRVEKLPYESLSDGHEEIKTHTHLAKDQEDKLDKKLRKEWLSNGHGEKSKFLDNSSQQQDMFATVTDGEAHNQKGTAVATKDMVQFSPLQNNIADIGSGELGTPSAIISCDGLKNEKLPFVKCSPLWKSVESMCRRGG</sequence>
<proteinExistence type="predicted"/>
<keyword evidence="2" id="KW-1185">Reference proteome</keyword>
<reference evidence="1" key="1">
    <citation type="submission" date="2023-02" db="EMBL/GenBank/DDBJ databases">
        <title>Genome of toxic invasive species Heracleum sosnowskyi carries increased number of genes despite the absence of recent whole-genome duplications.</title>
        <authorList>
            <person name="Schelkunov M."/>
            <person name="Shtratnikova V."/>
            <person name="Makarenko M."/>
            <person name="Klepikova A."/>
            <person name="Omelchenko D."/>
            <person name="Novikova G."/>
            <person name="Obukhova E."/>
            <person name="Bogdanov V."/>
            <person name="Penin A."/>
            <person name="Logacheva M."/>
        </authorList>
    </citation>
    <scope>NUCLEOTIDE SEQUENCE</scope>
    <source>
        <strain evidence="1">Hsosn_3</strain>
        <tissue evidence="1">Leaf</tissue>
    </source>
</reference>
<gene>
    <name evidence="1" type="ORF">POM88_026045</name>
</gene>
<protein>
    <submittedName>
        <fullName evidence="1">Uncharacterized protein</fullName>
    </submittedName>
</protein>
<accession>A0AAD8I674</accession>
<name>A0AAD8I674_9APIA</name>
<dbReference type="Proteomes" id="UP001237642">
    <property type="component" value="Unassembled WGS sequence"/>
</dbReference>